<comment type="caution">
    <text evidence="1">The sequence shown here is derived from an EMBL/GenBank/DDBJ whole genome shotgun (WGS) entry which is preliminary data.</text>
</comment>
<sequence>MSIVDRGMIDDGRRRGFEGCTSDLVHVPLLIIDYHYHIGSGIMDCLGRTQGSWTD</sequence>
<name>A0A0F9LAD7_9ZZZZ</name>
<organism evidence="1">
    <name type="scientific">marine sediment metagenome</name>
    <dbReference type="NCBI Taxonomy" id="412755"/>
    <lineage>
        <taxon>unclassified sequences</taxon>
        <taxon>metagenomes</taxon>
        <taxon>ecological metagenomes</taxon>
    </lineage>
</organism>
<dbReference type="EMBL" id="LAZR01006476">
    <property type="protein sequence ID" value="KKM91864.1"/>
    <property type="molecule type" value="Genomic_DNA"/>
</dbReference>
<dbReference type="AlphaFoldDB" id="A0A0F9LAD7"/>
<protein>
    <submittedName>
        <fullName evidence="1">Uncharacterized protein</fullName>
    </submittedName>
</protein>
<evidence type="ECO:0000313" key="1">
    <source>
        <dbReference type="EMBL" id="KKM91864.1"/>
    </source>
</evidence>
<reference evidence="1" key="1">
    <citation type="journal article" date="2015" name="Nature">
        <title>Complex archaea that bridge the gap between prokaryotes and eukaryotes.</title>
        <authorList>
            <person name="Spang A."/>
            <person name="Saw J.H."/>
            <person name="Jorgensen S.L."/>
            <person name="Zaremba-Niedzwiedzka K."/>
            <person name="Martijn J."/>
            <person name="Lind A.E."/>
            <person name="van Eijk R."/>
            <person name="Schleper C."/>
            <person name="Guy L."/>
            <person name="Ettema T.J."/>
        </authorList>
    </citation>
    <scope>NUCLEOTIDE SEQUENCE</scope>
</reference>
<gene>
    <name evidence="1" type="ORF">LCGC14_1224300</name>
</gene>
<proteinExistence type="predicted"/>
<accession>A0A0F9LAD7</accession>